<gene>
    <name evidence="1" type="ORF">HAX54_022920</name>
</gene>
<evidence type="ECO:0000313" key="1">
    <source>
        <dbReference type="EMBL" id="MCD9638769.1"/>
    </source>
</evidence>
<dbReference type="EMBL" id="JACEIK010002774">
    <property type="protein sequence ID" value="MCD9638769.1"/>
    <property type="molecule type" value="Genomic_DNA"/>
</dbReference>
<comment type="caution">
    <text evidence="1">The sequence shown here is derived from an EMBL/GenBank/DDBJ whole genome shotgun (WGS) entry which is preliminary data.</text>
</comment>
<accession>A0ABS8UXR1</accession>
<feature type="non-terminal residue" evidence="1">
    <location>
        <position position="1"/>
    </location>
</feature>
<evidence type="ECO:0000313" key="2">
    <source>
        <dbReference type="Proteomes" id="UP000823775"/>
    </source>
</evidence>
<name>A0ABS8UXR1_DATST</name>
<keyword evidence="2" id="KW-1185">Reference proteome</keyword>
<protein>
    <submittedName>
        <fullName evidence="1">Uncharacterized protein</fullName>
    </submittedName>
</protein>
<proteinExistence type="predicted"/>
<organism evidence="1 2">
    <name type="scientific">Datura stramonium</name>
    <name type="common">Jimsonweed</name>
    <name type="synonym">Common thornapple</name>
    <dbReference type="NCBI Taxonomy" id="4076"/>
    <lineage>
        <taxon>Eukaryota</taxon>
        <taxon>Viridiplantae</taxon>
        <taxon>Streptophyta</taxon>
        <taxon>Embryophyta</taxon>
        <taxon>Tracheophyta</taxon>
        <taxon>Spermatophyta</taxon>
        <taxon>Magnoliopsida</taxon>
        <taxon>eudicotyledons</taxon>
        <taxon>Gunneridae</taxon>
        <taxon>Pentapetalae</taxon>
        <taxon>asterids</taxon>
        <taxon>lamiids</taxon>
        <taxon>Solanales</taxon>
        <taxon>Solanaceae</taxon>
        <taxon>Solanoideae</taxon>
        <taxon>Datureae</taxon>
        <taxon>Datura</taxon>
    </lineage>
</organism>
<sequence>SPQDPGGNTSLPYGMIVTRIIKAIGVDVSSFPVKEIFSTYSDRVFSSMSYVLDEAIWVKKANYKPKIIHASPKGPSNVKIDESQGVVLNSLLSEAQEIKQSLGTVVSDLHKCIVLLGKLSADMTSLQAQISLIQKKGVKSFNLVLKQVDFVAVESKSLIII</sequence>
<dbReference type="Proteomes" id="UP000823775">
    <property type="component" value="Unassembled WGS sequence"/>
</dbReference>
<reference evidence="1 2" key="1">
    <citation type="journal article" date="2021" name="BMC Genomics">
        <title>Datura genome reveals duplications of psychoactive alkaloid biosynthetic genes and high mutation rate following tissue culture.</title>
        <authorList>
            <person name="Rajewski A."/>
            <person name="Carter-House D."/>
            <person name="Stajich J."/>
            <person name="Litt A."/>
        </authorList>
    </citation>
    <scope>NUCLEOTIDE SEQUENCE [LARGE SCALE GENOMIC DNA]</scope>
    <source>
        <strain evidence="1">AR-01</strain>
    </source>
</reference>